<name>A0A0F9RIY5_9ZZZZ</name>
<accession>A0A0F9RIY5</accession>
<dbReference type="AlphaFoldDB" id="A0A0F9RIY5"/>
<reference evidence="1" key="1">
    <citation type="journal article" date="2015" name="Nature">
        <title>Complex archaea that bridge the gap between prokaryotes and eukaryotes.</title>
        <authorList>
            <person name="Spang A."/>
            <person name="Saw J.H."/>
            <person name="Jorgensen S.L."/>
            <person name="Zaremba-Niedzwiedzka K."/>
            <person name="Martijn J."/>
            <person name="Lind A.E."/>
            <person name="van Eijk R."/>
            <person name="Schleper C."/>
            <person name="Guy L."/>
            <person name="Ettema T.J."/>
        </authorList>
    </citation>
    <scope>NUCLEOTIDE SEQUENCE</scope>
</reference>
<sequence>MADELRNLEALVDTVAKRIATEVKAGDVKALKELLWHVPVVILKQYAVGGH</sequence>
<gene>
    <name evidence="1" type="ORF">LCGC14_0572130</name>
</gene>
<comment type="caution">
    <text evidence="1">The sequence shown here is derived from an EMBL/GenBank/DDBJ whole genome shotgun (WGS) entry which is preliminary data.</text>
</comment>
<evidence type="ECO:0000313" key="1">
    <source>
        <dbReference type="EMBL" id="KKN56440.1"/>
    </source>
</evidence>
<dbReference type="EMBL" id="LAZR01000843">
    <property type="protein sequence ID" value="KKN56440.1"/>
    <property type="molecule type" value="Genomic_DNA"/>
</dbReference>
<proteinExistence type="predicted"/>
<organism evidence="1">
    <name type="scientific">marine sediment metagenome</name>
    <dbReference type="NCBI Taxonomy" id="412755"/>
    <lineage>
        <taxon>unclassified sequences</taxon>
        <taxon>metagenomes</taxon>
        <taxon>ecological metagenomes</taxon>
    </lineage>
</organism>
<protein>
    <submittedName>
        <fullName evidence="1">Uncharacterized protein</fullName>
    </submittedName>
</protein>